<keyword evidence="1" id="KW-1133">Transmembrane helix</keyword>
<keyword evidence="1" id="KW-0472">Membrane</keyword>
<feature type="transmembrane region" description="Helical" evidence="1">
    <location>
        <begin position="118"/>
        <end position="142"/>
    </location>
</feature>
<dbReference type="InterPro" id="IPR021354">
    <property type="entry name" value="DUF2975"/>
</dbReference>
<gene>
    <name evidence="2" type="primary">yoaS</name>
    <name evidence="2" type="ORF">GCM10007063_17820</name>
</gene>
<dbReference type="Proteomes" id="UP000658382">
    <property type="component" value="Unassembled WGS sequence"/>
</dbReference>
<feature type="transmembrane region" description="Helical" evidence="1">
    <location>
        <begin position="7"/>
        <end position="28"/>
    </location>
</feature>
<evidence type="ECO:0000313" key="2">
    <source>
        <dbReference type="EMBL" id="GGJ95804.1"/>
    </source>
</evidence>
<proteinExistence type="predicted"/>
<dbReference type="AlphaFoldDB" id="A0A917UYI8"/>
<accession>A0A917UYI8</accession>
<protein>
    <submittedName>
        <fullName evidence="2">Membrane protein</fullName>
    </submittedName>
</protein>
<keyword evidence="1" id="KW-0812">Transmembrane</keyword>
<feature type="transmembrane region" description="Helical" evidence="1">
    <location>
        <begin position="48"/>
        <end position="72"/>
    </location>
</feature>
<dbReference type="EMBL" id="BMNQ01000021">
    <property type="protein sequence ID" value="GGJ95804.1"/>
    <property type="molecule type" value="Genomic_DNA"/>
</dbReference>
<keyword evidence="3" id="KW-1185">Reference proteome</keyword>
<organism evidence="2 3">
    <name type="scientific">Lentibacillus kapialis</name>
    <dbReference type="NCBI Taxonomy" id="340214"/>
    <lineage>
        <taxon>Bacteria</taxon>
        <taxon>Bacillati</taxon>
        <taxon>Bacillota</taxon>
        <taxon>Bacilli</taxon>
        <taxon>Bacillales</taxon>
        <taxon>Bacillaceae</taxon>
        <taxon>Lentibacillus</taxon>
    </lineage>
</organism>
<name>A0A917UYI8_9BACI</name>
<evidence type="ECO:0000256" key="1">
    <source>
        <dbReference type="SAM" id="Phobius"/>
    </source>
</evidence>
<feature type="transmembrane region" description="Helical" evidence="1">
    <location>
        <begin position="93"/>
        <end position="112"/>
    </location>
</feature>
<sequence length="160" mass="17775">MTRGTTLFLKLAVMMIGIPILALCMFVVPEIGNYAAILYPEMAFINYLVFIVMYGAAIPFYVALYQAVKLLSYIDKNNAFSERSVRALKHIKYCAMIISIIYVGGMPIFYLIGEKDDAPGVIVIGMVIIFASMVITVFAAVLQRLLKDAIDIKSENDLTV</sequence>
<dbReference type="Pfam" id="PF11188">
    <property type="entry name" value="DUF2975"/>
    <property type="match status" value="1"/>
</dbReference>
<evidence type="ECO:0000313" key="3">
    <source>
        <dbReference type="Proteomes" id="UP000658382"/>
    </source>
</evidence>
<comment type="caution">
    <text evidence="2">The sequence shown here is derived from an EMBL/GenBank/DDBJ whole genome shotgun (WGS) entry which is preliminary data.</text>
</comment>
<dbReference type="RefSeq" id="WP_188632750.1">
    <property type="nucleotide sequence ID" value="NZ_BMNQ01000021.1"/>
</dbReference>
<reference evidence="2" key="2">
    <citation type="submission" date="2020-09" db="EMBL/GenBank/DDBJ databases">
        <authorList>
            <person name="Sun Q."/>
            <person name="Ohkuma M."/>
        </authorList>
    </citation>
    <scope>NUCLEOTIDE SEQUENCE</scope>
    <source>
        <strain evidence="2">JCM 12580</strain>
    </source>
</reference>
<reference evidence="2" key="1">
    <citation type="journal article" date="2014" name="Int. J. Syst. Evol. Microbiol.">
        <title>Complete genome sequence of Corynebacterium casei LMG S-19264T (=DSM 44701T), isolated from a smear-ripened cheese.</title>
        <authorList>
            <consortium name="US DOE Joint Genome Institute (JGI-PGF)"/>
            <person name="Walter F."/>
            <person name="Albersmeier A."/>
            <person name="Kalinowski J."/>
            <person name="Ruckert C."/>
        </authorList>
    </citation>
    <scope>NUCLEOTIDE SEQUENCE</scope>
    <source>
        <strain evidence="2">JCM 12580</strain>
    </source>
</reference>